<evidence type="ECO:0000313" key="8">
    <source>
        <dbReference type="Proteomes" id="UP001157946"/>
    </source>
</evidence>
<dbReference type="AlphaFoldDB" id="A0AA46AEG3"/>
<keyword evidence="7" id="KW-0687">Ribonucleoprotein</keyword>
<keyword evidence="7" id="KW-0689">Ribosomal protein</keyword>
<feature type="binding site" evidence="6">
    <location>
        <position position="164"/>
    </location>
    <ligand>
        <name>S-adenosyl-L-methionine</name>
        <dbReference type="ChEBI" id="CHEBI:59789"/>
    </ligand>
</feature>
<comment type="caution">
    <text evidence="7">The sequence shown here is derived from an EMBL/GenBank/DDBJ whole genome shotgun (WGS) entry which is preliminary data.</text>
</comment>
<dbReference type="RefSeq" id="WP_102992981.1">
    <property type="nucleotide sequence ID" value="NZ_FXTU01000002.1"/>
</dbReference>
<reference evidence="7" key="1">
    <citation type="submission" date="2017-05" db="EMBL/GenBank/DDBJ databases">
        <authorList>
            <person name="Varghese N."/>
            <person name="Submissions S."/>
        </authorList>
    </citation>
    <scope>NUCLEOTIDE SEQUENCE</scope>
    <source>
        <strain evidence="7">DSM 45262</strain>
    </source>
</reference>
<feature type="binding site" evidence="6">
    <location>
        <position position="250"/>
    </location>
    <ligand>
        <name>S-adenosyl-L-methionine</name>
        <dbReference type="ChEBI" id="CHEBI:59789"/>
    </ligand>
</feature>
<evidence type="ECO:0000256" key="6">
    <source>
        <dbReference type="HAMAP-Rule" id="MF_00735"/>
    </source>
</evidence>
<dbReference type="GO" id="GO:0005840">
    <property type="term" value="C:ribosome"/>
    <property type="evidence" value="ECO:0007669"/>
    <property type="project" value="UniProtKB-KW"/>
</dbReference>
<dbReference type="GO" id="GO:0032259">
    <property type="term" value="P:methylation"/>
    <property type="evidence" value="ECO:0007669"/>
    <property type="project" value="UniProtKB-KW"/>
</dbReference>
<evidence type="ECO:0000256" key="4">
    <source>
        <dbReference type="ARBA" id="ARBA00022679"/>
    </source>
</evidence>
<accession>A0AA46AEG3</accession>
<dbReference type="InterPro" id="IPR004498">
    <property type="entry name" value="Ribosomal_PrmA_MeTrfase"/>
</dbReference>
<keyword evidence="4 6" id="KW-0808">Transferase</keyword>
<keyword evidence="3 6" id="KW-0489">Methyltransferase</keyword>
<dbReference type="EC" id="2.1.1.-" evidence="6"/>
<keyword evidence="2 6" id="KW-0963">Cytoplasm</keyword>
<dbReference type="Proteomes" id="UP001157946">
    <property type="component" value="Unassembled WGS sequence"/>
</dbReference>
<name>A0AA46AEG3_9BACL</name>
<dbReference type="InterPro" id="IPR029063">
    <property type="entry name" value="SAM-dependent_MTases_sf"/>
</dbReference>
<dbReference type="NCBIfam" id="TIGR00406">
    <property type="entry name" value="prmA"/>
    <property type="match status" value="1"/>
</dbReference>
<dbReference type="GO" id="GO:0008276">
    <property type="term" value="F:protein methyltransferase activity"/>
    <property type="evidence" value="ECO:0007669"/>
    <property type="project" value="UniProtKB-UniRule"/>
</dbReference>
<proteinExistence type="inferred from homology"/>
<dbReference type="PANTHER" id="PTHR43648:SF1">
    <property type="entry name" value="ELECTRON TRANSFER FLAVOPROTEIN BETA SUBUNIT LYSINE METHYLTRANSFERASE"/>
    <property type="match status" value="1"/>
</dbReference>
<evidence type="ECO:0000313" key="7">
    <source>
        <dbReference type="EMBL" id="SMP12638.1"/>
    </source>
</evidence>
<dbReference type="PANTHER" id="PTHR43648">
    <property type="entry name" value="ELECTRON TRANSFER FLAVOPROTEIN BETA SUBUNIT LYSINE METHYLTRANSFERASE"/>
    <property type="match status" value="1"/>
</dbReference>
<feature type="binding site" evidence="6">
    <location>
        <position position="207"/>
    </location>
    <ligand>
        <name>S-adenosyl-L-methionine</name>
        <dbReference type="ChEBI" id="CHEBI:59789"/>
    </ligand>
</feature>
<dbReference type="GO" id="GO:0005737">
    <property type="term" value="C:cytoplasm"/>
    <property type="evidence" value="ECO:0007669"/>
    <property type="project" value="UniProtKB-SubCell"/>
</dbReference>
<comment type="function">
    <text evidence="6">Methylates ribosomal protein L11.</text>
</comment>
<comment type="similarity">
    <text evidence="1 6">Belongs to the methyltransferase superfamily. PrmA family.</text>
</comment>
<keyword evidence="5 6" id="KW-0949">S-adenosyl-L-methionine</keyword>
<comment type="subcellular location">
    <subcellularLocation>
        <location evidence="6">Cytoplasm</location>
    </subcellularLocation>
</comment>
<dbReference type="InterPro" id="IPR050078">
    <property type="entry name" value="Ribosomal_L11_MeTrfase_PrmA"/>
</dbReference>
<evidence type="ECO:0000256" key="1">
    <source>
        <dbReference type="ARBA" id="ARBA00009741"/>
    </source>
</evidence>
<dbReference type="CDD" id="cd02440">
    <property type="entry name" value="AdoMet_MTases"/>
    <property type="match status" value="1"/>
</dbReference>
<evidence type="ECO:0000256" key="3">
    <source>
        <dbReference type="ARBA" id="ARBA00022603"/>
    </source>
</evidence>
<feature type="binding site" evidence="6">
    <location>
        <position position="185"/>
    </location>
    <ligand>
        <name>S-adenosyl-L-methionine</name>
        <dbReference type="ChEBI" id="CHEBI:59789"/>
    </ligand>
</feature>
<dbReference type="PIRSF" id="PIRSF000401">
    <property type="entry name" value="RPL11_MTase"/>
    <property type="match status" value="1"/>
</dbReference>
<evidence type="ECO:0000256" key="2">
    <source>
        <dbReference type="ARBA" id="ARBA00022490"/>
    </source>
</evidence>
<organism evidence="7 8">
    <name type="scientific">Laceyella tengchongensis</name>
    <dbReference type="NCBI Taxonomy" id="574699"/>
    <lineage>
        <taxon>Bacteria</taxon>
        <taxon>Bacillati</taxon>
        <taxon>Bacillota</taxon>
        <taxon>Bacilli</taxon>
        <taxon>Bacillales</taxon>
        <taxon>Thermoactinomycetaceae</taxon>
        <taxon>Laceyella</taxon>
    </lineage>
</organism>
<dbReference type="HAMAP" id="MF_00735">
    <property type="entry name" value="Methyltr_PrmA"/>
    <property type="match status" value="1"/>
</dbReference>
<dbReference type="Gene3D" id="3.40.50.150">
    <property type="entry name" value="Vaccinia Virus protein VP39"/>
    <property type="match status" value="1"/>
</dbReference>
<keyword evidence="8" id="KW-1185">Reference proteome</keyword>
<dbReference type="Pfam" id="PF06325">
    <property type="entry name" value="PrmA"/>
    <property type="match status" value="1"/>
</dbReference>
<comment type="catalytic activity">
    <reaction evidence="6">
        <text>L-lysyl-[protein] + 3 S-adenosyl-L-methionine = N(6),N(6),N(6)-trimethyl-L-lysyl-[protein] + 3 S-adenosyl-L-homocysteine + 3 H(+)</text>
        <dbReference type="Rhea" id="RHEA:54192"/>
        <dbReference type="Rhea" id="RHEA-COMP:9752"/>
        <dbReference type="Rhea" id="RHEA-COMP:13826"/>
        <dbReference type="ChEBI" id="CHEBI:15378"/>
        <dbReference type="ChEBI" id="CHEBI:29969"/>
        <dbReference type="ChEBI" id="CHEBI:57856"/>
        <dbReference type="ChEBI" id="CHEBI:59789"/>
        <dbReference type="ChEBI" id="CHEBI:61961"/>
    </reaction>
</comment>
<gene>
    <name evidence="6" type="primary">prmA</name>
    <name evidence="7" type="ORF">SAMN06265361_102378</name>
</gene>
<dbReference type="EMBL" id="FXTU01000002">
    <property type="protein sequence ID" value="SMP12638.1"/>
    <property type="molecule type" value="Genomic_DNA"/>
</dbReference>
<evidence type="ECO:0000256" key="5">
    <source>
        <dbReference type="ARBA" id="ARBA00022691"/>
    </source>
</evidence>
<protein>
    <recommendedName>
        <fullName evidence="6">Ribosomal protein L11 methyltransferase</fullName>
        <shortName evidence="6">L11 Mtase</shortName>
        <ecNumber evidence="6">2.1.1.-</ecNumber>
    </recommendedName>
</protein>
<sequence length="314" mass="34341">MNWIEICVHTSQEATEAVSYILQDLGGDGVSIEDPEVLHREWDNWYGEIIELSPDDYPQEGVRVKAYLSSLACPDADAFVAQVKQRLEDLRSAGFDVGPAAVTTQEVNESAWADEWKKYYKPIRVTDRIVIKPHWETHEPASADERVIELDPGMAFGTGTHPTTVLSIRLLEKYLQPQQRVIDVGCGSGVLSIVAGKLGAGPVLALDLDPVAVEKAQENIAINGLSAQVTAKEGDLLKGVADTAEVVVANILAEIILKFVHDLPRVLVPGGVFIASGIIEEKRELVEEALTMMGLEVMETIHQDGWVAIAAKKW</sequence>
<dbReference type="SUPFAM" id="SSF53335">
    <property type="entry name" value="S-adenosyl-L-methionine-dependent methyltransferases"/>
    <property type="match status" value="1"/>
</dbReference>